<accession>A0A392VV80</accession>
<evidence type="ECO:0000313" key="2">
    <source>
        <dbReference type="EMBL" id="MCI91837.1"/>
    </source>
</evidence>
<proteinExistence type="predicted"/>
<sequence>GFGSGDAQVRVGGRRGGVAMAPPVVGVGGGDVRRVQGPTL</sequence>
<protein>
    <submittedName>
        <fullName evidence="2">Uncharacterized protein</fullName>
    </submittedName>
</protein>
<dbReference type="Proteomes" id="UP000265520">
    <property type="component" value="Unassembled WGS sequence"/>
</dbReference>
<evidence type="ECO:0000313" key="3">
    <source>
        <dbReference type="Proteomes" id="UP000265520"/>
    </source>
</evidence>
<dbReference type="AlphaFoldDB" id="A0A392VV80"/>
<feature type="non-terminal residue" evidence="2">
    <location>
        <position position="1"/>
    </location>
</feature>
<dbReference type="EMBL" id="LXQA011283551">
    <property type="protein sequence ID" value="MCI91837.1"/>
    <property type="molecule type" value="Genomic_DNA"/>
</dbReference>
<comment type="caution">
    <text evidence="2">The sequence shown here is derived from an EMBL/GenBank/DDBJ whole genome shotgun (WGS) entry which is preliminary data.</text>
</comment>
<reference evidence="2 3" key="1">
    <citation type="journal article" date="2018" name="Front. Plant Sci.">
        <title>Red Clover (Trifolium pratense) and Zigzag Clover (T. medium) - A Picture of Genomic Similarities and Differences.</title>
        <authorList>
            <person name="Dluhosova J."/>
            <person name="Istvanek J."/>
            <person name="Nedelnik J."/>
            <person name="Repkova J."/>
        </authorList>
    </citation>
    <scope>NUCLEOTIDE SEQUENCE [LARGE SCALE GENOMIC DNA]</scope>
    <source>
        <strain evidence="3">cv. 10/8</strain>
        <tissue evidence="2">Leaf</tissue>
    </source>
</reference>
<name>A0A392VV80_9FABA</name>
<evidence type="ECO:0000256" key="1">
    <source>
        <dbReference type="SAM" id="MobiDB-lite"/>
    </source>
</evidence>
<feature type="region of interest" description="Disordered" evidence="1">
    <location>
        <begin position="1"/>
        <end position="40"/>
    </location>
</feature>
<organism evidence="2 3">
    <name type="scientific">Trifolium medium</name>
    <dbReference type="NCBI Taxonomy" id="97028"/>
    <lineage>
        <taxon>Eukaryota</taxon>
        <taxon>Viridiplantae</taxon>
        <taxon>Streptophyta</taxon>
        <taxon>Embryophyta</taxon>
        <taxon>Tracheophyta</taxon>
        <taxon>Spermatophyta</taxon>
        <taxon>Magnoliopsida</taxon>
        <taxon>eudicotyledons</taxon>
        <taxon>Gunneridae</taxon>
        <taxon>Pentapetalae</taxon>
        <taxon>rosids</taxon>
        <taxon>fabids</taxon>
        <taxon>Fabales</taxon>
        <taxon>Fabaceae</taxon>
        <taxon>Papilionoideae</taxon>
        <taxon>50 kb inversion clade</taxon>
        <taxon>NPAAA clade</taxon>
        <taxon>Hologalegina</taxon>
        <taxon>IRL clade</taxon>
        <taxon>Trifolieae</taxon>
        <taxon>Trifolium</taxon>
    </lineage>
</organism>
<keyword evidence="3" id="KW-1185">Reference proteome</keyword>